<dbReference type="Gene3D" id="3.30.70.100">
    <property type="match status" value="1"/>
</dbReference>
<evidence type="ECO:0000256" key="1">
    <source>
        <dbReference type="SAM" id="SignalP"/>
    </source>
</evidence>
<dbReference type="CDD" id="cd00371">
    <property type="entry name" value="HMA"/>
    <property type="match status" value="1"/>
</dbReference>
<feature type="domain" description="HMA" evidence="2">
    <location>
        <begin position="37"/>
        <end position="103"/>
    </location>
</feature>
<sequence length="108" mass="11062">MKHLLKATLVGIAVGLAIPAGANASDTQVVAEQAAQKTVTFSIEKMTCAMCPITVRKAMEKVDGVLSVETDYESKTATVVFDPSKADTDAIAAASTNAGYPATVAQGS</sequence>
<dbReference type="Proteomes" id="UP001217500">
    <property type="component" value="Chromosome"/>
</dbReference>
<protein>
    <submittedName>
        <fullName evidence="3">Cation transporter</fullName>
    </submittedName>
</protein>
<dbReference type="PROSITE" id="PS50846">
    <property type="entry name" value="HMA_2"/>
    <property type="match status" value="1"/>
</dbReference>
<reference evidence="3" key="1">
    <citation type="submission" date="2023-01" db="EMBL/GenBank/DDBJ databases">
        <title>The genome sequence of Kordiimonadaceae bacterium 6D33.</title>
        <authorList>
            <person name="Liu Y."/>
        </authorList>
    </citation>
    <scope>NUCLEOTIDE SEQUENCE</scope>
    <source>
        <strain evidence="3">6D33</strain>
    </source>
</reference>
<organism evidence="3 4">
    <name type="scientific">Gimibacter soli</name>
    <dbReference type="NCBI Taxonomy" id="3024400"/>
    <lineage>
        <taxon>Bacteria</taxon>
        <taxon>Pseudomonadati</taxon>
        <taxon>Pseudomonadota</taxon>
        <taxon>Alphaproteobacteria</taxon>
        <taxon>Kordiimonadales</taxon>
        <taxon>Temperatibacteraceae</taxon>
        <taxon>Gimibacter</taxon>
    </lineage>
</organism>
<dbReference type="SUPFAM" id="SSF55008">
    <property type="entry name" value="HMA, heavy metal-associated domain"/>
    <property type="match status" value="1"/>
</dbReference>
<evidence type="ECO:0000259" key="2">
    <source>
        <dbReference type="PROSITE" id="PS50846"/>
    </source>
</evidence>
<proteinExistence type="predicted"/>
<feature type="chain" id="PRO_5042140698" evidence="1">
    <location>
        <begin position="25"/>
        <end position="108"/>
    </location>
</feature>
<dbReference type="InterPro" id="IPR001802">
    <property type="entry name" value="MerP/CopZ"/>
</dbReference>
<name>A0AAE9XKK4_9PROT</name>
<feature type="signal peptide" evidence="1">
    <location>
        <begin position="1"/>
        <end position="24"/>
    </location>
</feature>
<gene>
    <name evidence="3" type="ORF">PH603_10120</name>
</gene>
<dbReference type="GO" id="GO:0046872">
    <property type="term" value="F:metal ion binding"/>
    <property type="evidence" value="ECO:0007669"/>
    <property type="project" value="InterPro"/>
</dbReference>
<keyword evidence="1" id="KW-0732">Signal</keyword>
<dbReference type="Pfam" id="PF00403">
    <property type="entry name" value="HMA"/>
    <property type="match status" value="1"/>
</dbReference>
<dbReference type="RefSeq" id="WP_289502378.1">
    <property type="nucleotide sequence ID" value="NZ_CP116805.1"/>
</dbReference>
<evidence type="ECO:0000313" key="3">
    <source>
        <dbReference type="EMBL" id="WCL52894.1"/>
    </source>
</evidence>
<keyword evidence="4" id="KW-1185">Reference proteome</keyword>
<dbReference type="InterPro" id="IPR006121">
    <property type="entry name" value="HMA_dom"/>
</dbReference>
<dbReference type="EMBL" id="CP116805">
    <property type="protein sequence ID" value="WCL52894.1"/>
    <property type="molecule type" value="Genomic_DNA"/>
</dbReference>
<dbReference type="KEGG" id="gso:PH603_10120"/>
<dbReference type="AlphaFoldDB" id="A0AAE9XKK4"/>
<accession>A0AAE9XKK4</accession>
<dbReference type="InterPro" id="IPR036163">
    <property type="entry name" value="HMA_dom_sf"/>
</dbReference>
<dbReference type="PRINTS" id="PR00946">
    <property type="entry name" value="HGSCAVENGER"/>
</dbReference>
<evidence type="ECO:0000313" key="4">
    <source>
        <dbReference type="Proteomes" id="UP001217500"/>
    </source>
</evidence>